<dbReference type="Gene3D" id="1.20.120.980">
    <property type="entry name" value="Serine carboxypeptidase S28, SKS domain"/>
    <property type="match status" value="1"/>
</dbReference>
<name>A0ABM1VLJ2_ECHTE</name>
<dbReference type="Gene3D" id="3.40.50.1820">
    <property type="entry name" value="alpha/beta hydrolase"/>
    <property type="match status" value="2"/>
</dbReference>
<evidence type="ECO:0000313" key="6">
    <source>
        <dbReference type="Proteomes" id="UP000694863"/>
    </source>
</evidence>
<sequence length="312" mass="34175">MSFEDRDEEDTSQAGCETPRKLDVRAFLLRRLTEHTQQLQERSGPRLGLNLDPDAAVLPKEGWLEQRLDPFNASDGRVFLQAGTQLPLPSDSRLADMASAHLALSRLLNVSSSSPWICFGGSYAGSLAAWARLKIVLHSLEQKCLSTSRAETVAQLRNRDPQVSSMGDRQWLYQTCTEFGFYITCAGPGCPFSQLPTLPSQLSLCEQVFGLSISSVSQAVDQTNYYYGGQIPRATHVLFVNGDSDPWHVLSVTQSLGPLESALLIPNASHCLDMAPESSSDAPSLRLAQQYVAPVLLLGAIKFYSTQRGPDV</sequence>
<keyword evidence="4" id="KW-0378">Hydrolase</keyword>
<dbReference type="InterPro" id="IPR029058">
    <property type="entry name" value="AB_hydrolase_fold"/>
</dbReference>
<keyword evidence="5" id="KW-0325">Glycoprotein</keyword>
<protein>
    <submittedName>
        <fullName evidence="7">Thymus-specific serine protease</fullName>
    </submittedName>
</protein>
<keyword evidence="6" id="KW-1185">Reference proteome</keyword>
<evidence type="ECO:0000256" key="1">
    <source>
        <dbReference type="ARBA" id="ARBA00011079"/>
    </source>
</evidence>
<dbReference type="GO" id="GO:0006508">
    <property type="term" value="P:proteolysis"/>
    <property type="evidence" value="ECO:0007669"/>
    <property type="project" value="UniProtKB-KW"/>
</dbReference>
<dbReference type="Pfam" id="PF05577">
    <property type="entry name" value="Peptidase_S28"/>
    <property type="match status" value="1"/>
</dbReference>
<proteinExistence type="inferred from homology"/>
<dbReference type="InterPro" id="IPR042269">
    <property type="entry name" value="Ser_carbopepase_S28_SKS"/>
</dbReference>
<comment type="similarity">
    <text evidence="1">Belongs to the peptidase S28 family.</text>
</comment>
<dbReference type="PANTHER" id="PTHR11010:SF11">
    <property type="entry name" value="THYMUS-SPECIFIC SERINE PROTEASE"/>
    <property type="match status" value="1"/>
</dbReference>
<keyword evidence="2 7" id="KW-0645">Protease</keyword>
<dbReference type="GO" id="GO:0008233">
    <property type="term" value="F:peptidase activity"/>
    <property type="evidence" value="ECO:0007669"/>
    <property type="project" value="UniProtKB-KW"/>
</dbReference>
<accession>A0ABM1VLJ2</accession>
<keyword evidence="3" id="KW-0732">Signal</keyword>
<evidence type="ECO:0000256" key="5">
    <source>
        <dbReference type="ARBA" id="ARBA00023180"/>
    </source>
</evidence>
<dbReference type="InterPro" id="IPR008758">
    <property type="entry name" value="Peptidase_S28"/>
</dbReference>
<dbReference type="GeneID" id="101640349"/>
<dbReference type="PANTHER" id="PTHR11010">
    <property type="entry name" value="PROTEASE S28 PRO-X CARBOXYPEPTIDASE-RELATED"/>
    <property type="match status" value="1"/>
</dbReference>
<organism evidence="6 7">
    <name type="scientific">Echinops telfairi</name>
    <name type="common">Lesser hedgehog tenrec</name>
    <dbReference type="NCBI Taxonomy" id="9371"/>
    <lineage>
        <taxon>Eukaryota</taxon>
        <taxon>Metazoa</taxon>
        <taxon>Chordata</taxon>
        <taxon>Craniata</taxon>
        <taxon>Vertebrata</taxon>
        <taxon>Euteleostomi</taxon>
        <taxon>Mammalia</taxon>
        <taxon>Eutheria</taxon>
        <taxon>Afrotheria</taxon>
        <taxon>Tenrecidae</taxon>
        <taxon>Tenrecinae</taxon>
        <taxon>Echinops</taxon>
    </lineage>
</organism>
<reference evidence="7" key="1">
    <citation type="submission" date="2025-08" db="UniProtKB">
        <authorList>
            <consortium name="RefSeq"/>
        </authorList>
    </citation>
    <scope>IDENTIFICATION</scope>
</reference>
<evidence type="ECO:0000313" key="7">
    <source>
        <dbReference type="RefSeq" id="XP_030743032.1"/>
    </source>
</evidence>
<evidence type="ECO:0000256" key="2">
    <source>
        <dbReference type="ARBA" id="ARBA00022670"/>
    </source>
</evidence>
<dbReference type="RefSeq" id="XP_030743032.1">
    <property type="nucleotide sequence ID" value="XM_030887172.1"/>
</dbReference>
<dbReference type="Proteomes" id="UP000694863">
    <property type="component" value="Unplaced"/>
</dbReference>
<evidence type="ECO:0000256" key="4">
    <source>
        <dbReference type="ARBA" id="ARBA00022801"/>
    </source>
</evidence>
<evidence type="ECO:0000256" key="3">
    <source>
        <dbReference type="ARBA" id="ARBA00022729"/>
    </source>
</evidence>
<gene>
    <name evidence="7" type="primary">PRSS16</name>
</gene>